<reference evidence="3" key="1">
    <citation type="journal article" date="2023" name="G3 (Bethesda)">
        <title>Whole genome assembly and annotation of the endangered Caribbean coral Acropora cervicornis.</title>
        <authorList>
            <person name="Selwyn J.D."/>
            <person name="Vollmer S.V."/>
        </authorList>
    </citation>
    <scope>NUCLEOTIDE SEQUENCE</scope>
    <source>
        <strain evidence="3">K2</strain>
    </source>
</reference>
<dbReference type="InterPro" id="IPR010849">
    <property type="entry name" value="Gonadal"/>
</dbReference>
<gene>
    <name evidence="3" type="ORF">P5673_004488</name>
</gene>
<accession>A0AAD9R0J7</accession>
<proteinExistence type="inferred from homology"/>
<evidence type="ECO:0000313" key="4">
    <source>
        <dbReference type="Proteomes" id="UP001249851"/>
    </source>
</evidence>
<reference evidence="3" key="2">
    <citation type="journal article" date="2023" name="Science">
        <title>Genomic signatures of disease resistance in endangered staghorn corals.</title>
        <authorList>
            <person name="Vollmer S.V."/>
            <person name="Selwyn J.D."/>
            <person name="Despard B.A."/>
            <person name="Roesel C.L."/>
        </authorList>
    </citation>
    <scope>NUCLEOTIDE SEQUENCE</scope>
    <source>
        <strain evidence="3">K2</strain>
    </source>
</reference>
<dbReference type="Pfam" id="PF07324">
    <property type="entry name" value="DGCR6"/>
    <property type="match status" value="1"/>
</dbReference>
<evidence type="ECO:0000256" key="1">
    <source>
        <dbReference type="ARBA" id="ARBA00005939"/>
    </source>
</evidence>
<protein>
    <submittedName>
        <fullName evidence="3">Protein DGCR6L</fullName>
    </submittedName>
</protein>
<dbReference type="Proteomes" id="UP001249851">
    <property type="component" value="Unassembled WGS sequence"/>
</dbReference>
<sequence>MSYFYGNGGGQRQPKWNYQPNLDSSLLATVRDEMLRKEEEYRREQQRLDNEKKKLTSYLTQLQAMVRDLPGTYKRKFTYDVLSGIATCLIDGTVFEIVKGLEDIQQLSERNLLNKRMKIVNSQKDDTLRMFIAIFCLYSIAQRMELSKKQRNALQSCEQRPHNLPLVEASNAQEKKALEDKLDAEISQVDQKVVLELDQLVSDQQATLQRAGVPLFSITNSPDEVRLQMYILDFIQRLEHSPT</sequence>
<dbReference type="PANTHER" id="PTHR13054">
    <property type="entry name" value="DIGEORGE SYNDROME CRITICAL REGION 6 DGCR6 FAMILY MEMBER"/>
    <property type="match status" value="1"/>
</dbReference>
<comment type="caution">
    <text evidence="3">The sequence shown here is derived from an EMBL/GenBank/DDBJ whole genome shotgun (WGS) entry which is preliminary data.</text>
</comment>
<name>A0AAD9R0J7_ACRCE</name>
<keyword evidence="4" id="KW-1185">Reference proteome</keyword>
<dbReference type="AlphaFoldDB" id="A0AAD9R0J7"/>
<dbReference type="PANTHER" id="PTHR13054:SF2">
    <property type="entry name" value="PROTEIN DGCR6"/>
    <property type="match status" value="1"/>
</dbReference>
<feature type="coiled-coil region" evidence="2">
    <location>
        <begin position="27"/>
        <end position="61"/>
    </location>
</feature>
<evidence type="ECO:0000313" key="3">
    <source>
        <dbReference type="EMBL" id="KAK2570792.1"/>
    </source>
</evidence>
<comment type="similarity">
    <text evidence="1">Belongs to the gonadal family.</text>
</comment>
<keyword evidence="2" id="KW-0175">Coiled coil</keyword>
<evidence type="ECO:0000256" key="2">
    <source>
        <dbReference type="SAM" id="Coils"/>
    </source>
</evidence>
<organism evidence="3 4">
    <name type="scientific">Acropora cervicornis</name>
    <name type="common">Staghorn coral</name>
    <dbReference type="NCBI Taxonomy" id="6130"/>
    <lineage>
        <taxon>Eukaryota</taxon>
        <taxon>Metazoa</taxon>
        <taxon>Cnidaria</taxon>
        <taxon>Anthozoa</taxon>
        <taxon>Hexacorallia</taxon>
        <taxon>Scleractinia</taxon>
        <taxon>Astrocoeniina</taxon>
        <taxon>Acroporidae</taxon>
        <taxon>Acropora</taxon>
    </lineage>
</organism>
<dbReference type="EMBL" id="JARQWQ010000007">
    <property type="protein sequence ID" value="KAK2570792.1"/>
    <property type="molecule type" value="Genomic_DNA"/>
</dbReference>